<dbReference type="PANTHER" id="PTHR40469:SF2">
    <property type="entry name" value="GALACTOSE-BINDING DOMAIN-LIKE SUPERFAMILY PROTEIN"/>
    <property type="match status" value="1"/>
</dbReference>
<feature type="domain" description="ThuA-like" evidence="1">
    <location>
        <begin position="53"/>
        <end position="272"/>
    </location>
</feature>
<dbReference type="Gene3D" id="3.40.50.880">
    <property type="match status" value="1"/>
</dbReference>
<accession>A0A7X0MUK1</accession>
<dbReference type="RefSeq" id="WP_166851459.1">
    <property type="nucleotide sequence ID" value="NZ_JAAONY010000001.1"/>
</dbReference>
<reference evidence="2 3" key="1">
    <citation type="submission" date="2020-08" db="EMBL/GenBank/DDBJ databases">
        <title>Genomic Encyclopedia of Type Strains, Phase IV (KMG-IV): sequencing the most valuable type-strain genomes for metagenomic binning, comparative biology and taxonomic classification.</title>
        <authorList>
            <person name="Goeker M."/>
        </authorList>
    </citation>
    <scope>NUCLEOTIDE SEQUENCE [LARGE SCALE GENOMIC DNA]</scope>
    <source>
        <strain evidence="2 3">DSM 22368</strain>
    </source>
</reference>
<dbReference type="InterPro" id="IPR029062">
    <property type="entry name" value="Class_I_gatase-like"/>
</dbReference>
<protein>
    <recommendedName>
        <fullName evidence="1">ThuA-like domain-containing protein</fullName>
    </recommendedName>
</protein>
<dbReference type="EMBL" id="JACHHT010000001">
    <property type="protein sequence ID" value="MBB6520368.1"/>
    <property type="molecule type" value="Genomic_DNA"/>
</dbReference>
<evidence type="ECO:0000313" key="2">
    <source>
        <dbReference type="EMBL" id="MBB6520368.1"/>
    </source>
</evidence>
<dbReference type="Pfam" id="PF06283">
    <property type="entry name" value="ThuA"/>
    <property type="match status" value="1"/>
</dbReference>
<gene>
    <name evidence="2" type="ORF">HNR48_000646</name>
</gene>
<dbReference type="AlphaFoldDB" id="A0A7X0MUK1"/>
<organism evidence="2 3">
    <name type="scientific">Pseudoteredinibacter isoporae</name>
    <dbReference type="NCBI Taxonomy" id="570281"/>
    <lineage>
        <taxon>Bacteria</taxon>
        <taxon>Pseudomonadati</taxon>
        <taxon>Pseudomonadota</taxon>
        <taxon>Gammaproteobacteria</taxon>
        <taxon>Cellvibrionales</taxon>
        <taxon>Cellvibrionaceae</taxon>
        <taxon>Pseudoteredinibacter</taxon>
    </lineage>
</organism>
<sequence length="276" mass="31834">MLKLLRTILVFTLIAVLSIAAYVGYQLWRYEVFKTPVYENTAPDIPDMSSPTKILLFSKTNSFRHLEAIPAVETLFQKFAEKNNWQLFITENAAIHNADLLDKFDLIIWNNVTGDVLTEEQRAALKAHMMKGGRMLALHGTGGNEHYDWAWFPKHVIKSQFIGHPMFPQFRDGTLRVENRSHPATAHLSETKPWHEEWYSFDKSPRGNVEVLISVDEREYDVPESLKMGEDHPLVWHHKVGDGTVFFSALGHLAEAYEDQEYQILLENASVWLLNQ</sequence>
<keyword evidence="3" id="KW-1185">Reference proteome</keyword>
<dbReference type="PANTHER" id="PTHR40469">
    <property type="entry name" value="SECRETED GLYCOSYL HYDROLASE"/>
    <property type="match status" value="1"/>
</dbReference>
<comment type="caution">
    <text evidence="2">The sequence shown here is derived from an EMBL/GenBank/DDBJ whole genome shotgun (WGS) entry which is preliminary data.</text>
</comment>
<dbReference type="Proteomes" id="UP000528457">
    <property type="component" value="Unassembled WGS sequence"/>
</dbReference>
<evidence type="ECO:0000313" key="3">
    <source>
        <dbReference type="Proteomes" id="UP000528457"/>
    </source>
</evidence>
<dbReference type="SUPFAM" id="SSF52317">
    <property type="entry name" value="Class I glutamine amidotransferase-like"/>
    <property type="match status" value="1"/>
</dbReference>
<proteinExistence type="predicted"/>
<evidence type="ECO:0000259" key="1">
    <source>
        <dbReference type="Pfam" id="PF06283"/>
    </source>
</evidence>
<dbReference type="InterPro" id="IPR029010">
    <property type="entry name" value="ThuA-like"/>
</dbReference>
<name>A0A7X0MUK1_9GAMM</name>
<dbReference type="InParanoid" id="A0A7X0MUK1"/>